<accession>A0A5N5MV35</accession>
<reference evidence="1 2" key="1">
    <citation type="submission" date="2019-06" db="EMBL/GenBank/DDBJ databases">
        <title>A chromosome-scale genome assembly of the striped catfish, Pangasianodon hypophthalmus.</title>
        <authorList>
            <person name="Wen M."/>
            <person name="Zahm M."/>
            <person name="Roques C."/>
            <person name="Cabau C."/>
            <person name="Klopp C."/>
            <person name="Donnadieu C."/>
            <person name="Jouanno E."/>
            <person name="Avarre J.-C."/>
            <person name="Campet M."/>
            <person name="Ha T.T.T."/>
            <person name="Dugue R."/>
            <person name="Lampietro C."/>
            <person name="Louis A."/>
            <person name="Herpin A."/>
            <person name="Echchiki A."/>
            <person name="Berthelot C."/>
            <person name="Parey E."/>
            <person name="Roest-Crollius H."/>
            <person name="Braasch I."/>
            <person name="Postlethwait J."/>
            <person name="Bobe J."/>
            <person name="Montfort J."/>
            <person name="Bouchez O."/>
            <person name="Begum T."/>
            <person name="Schartl M."/>
            <person name="Guiguen Y."/>
        </authorList>
    </citation>
    <scope>NUCLEOTIDE SEQUENCE [LARGE SCALE GENOMIC DNA]</scope>
    <source>
        <strain evidence="1 2">Indonesia</strain>
        <tissue evidence="1">Blood</tissue>
    </source>
</reference>
<dbReference type="Proteomes" id="UP000327468">
    <property type="component" value="Chromosome 11"/>
</dbReference>
<dbReference type="AlphaFoldDB" id="A0A5N5MV35"/>
<organism evidence="1 2">
    <name type="scientific">Pangasianodon hypophthalmus</name>
    <name type="common">Striped catfish</name>
    <name type="synonym">Helicophagus hypophthalmus</name>
    <dbReference type="NCBI Taxonomy" id="310915"/>
    <lineage>
        <taxon>Eukaryota</taxon>
        <taxon>Metazoa</taxon>
        <taxon>Chordata</taxon>
        <taxon>Craniata</taxon>
        <taxon>Vertebrata</taxon>
        <taxon>Euteleostomi</taxon>
        <taxon>Actinopterygii</taxon>
        <taxon>Neopterygii</taxon>
        <taxon>Teleostei</taxon>
        <taxon>Ostariophysi</taxon>
        <taxon>Siluriformes</taxon>
        <taxon>Pangasiidae</taxon>
        <taxon>Pangasianodon</taxon>
    </lineage>
</organism>
<dbReference type="EMBL" id="VFJC01000012">
    <property type="protein sequence ID" value="KAB5558807.1"/>
    <property type="molecule type" value="Genomic_DNA"/>
</dbReference>
<gene>
    <name evidence="1" type="ORF">PHYPO_G00021440</name>
</gene>
<proteinExistence type="predicted"/>
<sequence>MRSLAFIPNGRFGAEMNSSACCRKYLLINKPSDAQCRGLTWQFSSEDCESICGRMREPTSHSFSITDESPKSFRYQCLNYLL</sequence>
<comment type="caution">
    <text evidence="1">The sequence shown here is derived from an EMBL/GenBank/DDBJ whole genome shotgun (WGS) entry which is preliminary data.</text>
</comment>
<protein>
    <submittedName>
        <fullName evidence="1">Uncharacterized protein</fullName>
    </submittedName>
</protein>
<keyword evidence="2" id="KW-1185">Reference proteome</keyword>
<evidence type="ECO:0000313" key="1">
    <source>
        <dbReference type="EMBL" id="KAB5558807.1"/>
    </source>
</evidence>
<evidence type="ECO:0000313" key="2">
    <source>
        <dbReference type="Proteomes" id="UP000327468"/>
    </source>
</evidence>
<name>A0A5N5MV35_PANHP</name>